<dbReference type="EMBL" id="BAABLK010000028">
    <property type="protein sequence ID" value="GAA5227355.1"/>
    <property type="molecule type" value="Genomic_DNA"/>
</dbReference>
<gene>
    <name evidence="2" type="ORF">GCM10025778_18880</name>
</gene>
<evidence type="ECO:0000313" key="2">
    <source>
        <dbReference type="EMBL" id="GAA5227355.1"/>
    </source>
</evidence>
<dbReference type="Proteomes" id="UP001501257">
    <property type="component" value="Unassembled WGS sequence"/>
</dbReference>
<dbReference type="PANTHER" id="PTHR12993:SF28">
    <property type="entry name" value="LMBE FAMILY PROTEIN"/>
    <property type="match status" value="1"/>
</dbReference>
<sequence>MGMSHQPAGQRPAFSPELARVKRVLCFGAHPDDLDFGASGTVAAWTAAGVQVEYCIMTDGDAGGFDARTEAEIITTRHAEQRAAAALVGVGTVHFMGESDGFLEANHKVMKQVVALIRAMRPDVVLAMHPERNWERIQRSHPDHMACGEAVTRAIYPAVENPFSYPELAEAGLEAYKLPWLWLYGAPAARENHRVDITSVFGDKLAALRQHLSQHPDVPAMEAFVRRQCQEQGAIAGFGDGALAEAFHVVAVNAQDTIAGF</sequence>
<organism evidence="2 3">
    <name type="scientific">Paeniglutamicibacter antarcticus</name>
    <dbReference type="NCBI Taxonomy" id="494023"/>
    <lineage>
        <taxon>Bacteria</taxon>
        <taxon>Bacillati</taxon>
        <taxon>Actinomycetota</taxon>
        <taxon>Actinomycetes</taxon>
        <taxon>Micrococcales</taxon>
        <taxon>Micrococcaceae</taxon>
        <taxon>Paeniglutamicibacter</taxon>
    </lineage>
</organism>
<dbReference type="SUPFAM" id="SSF102588">
    <property type="entry name" value="LmbE-like"/>
    <property type="match status" value="1"/>
</dbReference>
<keyword evidence="1" id="KW-0862">Zinc</keyword>
<dbReference type="InterPro" id="IPR024078">
    <property type="entry name" value="LmbE-like_dom_sf"/>
</dbReference>
<dbReference type="PANTHER" id="PTHR12993">
    <property type="entry name" value="N-ACETYLGLUCOSAMINYL-PHOSPHATIDYLINOSITOL DE-N-ACETYLASE-RELATED"/>
    <property type="match status" value="1"/>
</dbReference>
<name>A0ABP9TMG1_9MICC</name>
<evidence type="ECO:0000256" key="1">
    <source>
        <dbReference type="ARBA" id="ARBA00022833"/>
    </source>
</evidence>
<evidence type="ECO:0000313" key="3">
    <source>
        <dbReference type="Proteomes" id="UP001501257"/>
    </source>
</evidence>
<dbReference type="Gene3D" id="3.40.50.10320">
    <property type="entry name" value="LmbE-like"/>
    <property type="match status" value="1"/>
</dbReference>
<protein>
    <submittedName>
        <fullName evidence="2">PIG-L family deacetylase</fullName>
    </submittedName>
</protein>
<reference evidence="3" key="1">
    <citation type="journal article" date="2019" name="Int. J. Syst. Evol. Microbiol.">
        <title>The Global Catalogue of Microorganisms (GCM) 10K type strain sequencing project: providing services to taxonomists for standard genome sequencing and annotation.</title>
        <authorList>
            <consortium name="The Broad Institute Genomics Platform"/>
            <consortium name="The Broad Institute Genome Sequencing Center for Infectious Disease"/>
            <person name="Wu L."/>
            <person name="Ma J."/>
        </authorList>
    </citation>
    <scope>NUCLEOTIDE SEQUENCE [LARGE SCALE GENOMIC DNA]</scope>
    <source>
        <strain evidence="3">JCM 18952</strain>
    </source>
</reference>
<comment type="caution">
    <text evidence="2">The sequence shown here is derived from an EMBL/GenBank/DDBJ whole genome shotgun (WGS) entry which is preliminary data.</text>
</comment>
<dbReference type="Pfam" id="PF02585">
    <property type="entry name" value="PIG-L"/>
    <property type="match status" value="1"/>
</dbReference>
<keyword evidence="3" id="KW-1185">Reference proteome</keyword>
<accession>A0ABP9TMG1</accession>
<dbReference type="InterPro" id="IPR003737">
    <property type="entry name" value="GlcNAc_PI_deacetylase-related"/>
</dbReference>
<proteinExistence type="predicted"/>